<accession>A0A948TFU8</accession>
<name>A0A948TFU8_9GAMM</name>
<dbReference type="EMBL" id="JAHLFE010000082">
    <property type="protein sequence ID" value="MBU3844066.1"/>
    <property type="molecule type" value="Genomic_DNA"/>
</dbReference>
<protein>
    <submittedName>
        <fullName evidence="1">Uncharacterized protein</fullName>
    </submittedName>
</protein>
<reference evidence="1" key="1">
    <citation type="journal article" date="2021" name="PeerJ">
        <title>Extensive microbial diversity within the chicken gut microbiome revealed by metagenomics and culture.</title>
        <authorList>
            <person name="Gilroy R."/>
            <person name="Ravi A."/>
            <person name="Getino M."/>
            <person name="Pursley I."/>
            <person name="Horton D.L."/>
            <person name="Alikhan N.F."/>
            <person name="Baker D."/>
            <person name="Gharbi K."/>
            <person name="Hall N."/>
            <person name="Watson M."/>
            <person name="Adriaenssens E.M."/>
            <person name="Foster-Nyarko E."/>
            <person name="Jarju S."/>
            <person name="Secka A."/>
            <person name="Antonio M."/>
            <person name="Oren A."/>
            <person name="Chaudhuri R.R."/>
            <person name="La Ragione R."/>
            <person name="Hildebrand F."/>
            <person name="Pallen M.J."/>
        </authorList>
    </citation>
    <scope>NUCLEOTIDE SEQUENCE</scope>
    <source>
        <strain evidence="1">378</strain>
    </source>
</reference>
<proteinExistence type="predicted"/>
<evidence type="ECO:0000313" key="2">
    <source>
        <dbReference type="Proteomes" id="UP000733611"/>
    </source>
</evidence>
<organism evidence="1 2">
    <name type="scientific">Candidatus Anaerobiospirillum pullicola</name>
    <dbReference type="NCBI Taxonomy" id="2838451"/>
    <lineage>
        <taxon>Bacteria</taxon>
        <taxon>Pseudomonadati</taxon>
        <taxon>Pseudomonadota</taxon>
        <taxon>Gammaproteobacteria</taxon>
        <taxon>Aeromonadales</taxon>
        <taxon>Succinivibrionaceae</taxon>
        <taxon>Anaerobiospirillum</taxon>
    </lineage>
</organism>
<sequence>MPFDALFDQFLLSFADDGTVLLSPQLELEELRLVGISTDAKLRFVRPQHLTFLAYHRQRFYERQRS</sequence>
<reference evidence="1" key="2">
    <citation type="submission" date="2021-04" db="EMBL/GenBank/DDBJ databases">
        <authorList>
            <person name="Gilroy R."/>
        </authorList>
    </citation>
    <scope>NUCLEOTIDE SEQUENCE</scope>
    <source>
        <strain evidence="1">378</strain>
    </source>
</reference>
<gene>
    <name evidence="1" type="ORF">H9847_04230</name>
</gene>
<dbReference type="AlphaFoldDB" id="A0A948TFU8"/>
<dbReference type="Proteomes" id="UP000733611">
    <property type="component" value="Unassembled WGS sequence"/>
</dbReference>
<evidence type="ECO:0000313" key="1">
    <source>
        <dbReference type="EMBL" id="MBU3844066.1"/>
    </source>
</evidence>
<comment type="caution">
    <text evidence="1">The sequence shown here is derived from an EMBL/GenBank/DDBJ whole genome shotgun (WGS) entry which is preliminary data.</text>
</comment>